<dbReference type="Proteomes" id="UP001375743">
    <property type="component" value="Unassembled WGS sequence"/>
</dbReference>
<keyword evidence="3" id="KW-0378">Hydrolase</keyword>
<comment type="caution">
    <text evidence="3">The sequence shown here is derived from an EMBL/GenBank/DDBJ whole genome shotgun (WGS) entry which is preliminary data.</text>
</comment>
<reference evidence="3 4" key="1">
    <citation type="submission" date="2024-01" db="EMBL/GenBank/DDBJ databases">
        <title>Multi-omics insights into the function and evolution of sodium benzoate biodegradation pathways in Benzoatithermus flavus gen. nov., sp. nov. from hot spring.</title>
        <authorList>
            <person name="Hu C.-J."/>
            <person name="Li W.-J."/>
        </authorList>
    </citation>
    <scope>NUCLEOTIDE SEQUENCE [LARGE SCALE GENOMIC DNA]</scope>
    <source>
        <strain evidence="3 4">SYSU G07066</strain>
    </source>
</reference>
<organism evidence="3 4">
    <name type="scientific">Benzoatithermus flavus</name>
    <dbReference type="NCBI Taxonomy" id="3108223"/>
    <lineage>
        <taxon>Bacteria</taxon>
        <taxon>Pseudomonadati</taxon>
        <taxon>Pseudomonadota</taxon>
        <taxon>Alphaproteobacteria</taxon>
        <taxon>Geminicoccales</taxon>
        <taxon>Geminicoccaceae</taxon>
        <taxon>Benzoatithermus</taxon>
    </lineage>
</organism>
<accession>A0ABU8XVR2</accession>
<evidence type="ECO:0000256" key="1">
    <source>
        <dbReference type="ARBA" id="ARBA00022723"/>
    </source>
</evidence>
<dbReference type="SUPFAM" id="SSF56529">
    <property type="entry name" value="FAH"/>
    <property type="match status" value="1"/>
</dbReference>
<dbReference type="InterPro" id="IPR011234">
    <property type="entry name" value="Fumarylacetoacetase-like_C"/>
</dbReference>
<keyword evidence="1" id="KW-0479">Metal-binding</keyword>
<dbReference type="Pfam" id="PF01557">
    <property type="entry name" value="FAA_hydrolase"/>
    <property type="match status" value="1"/>
</dbReference>
<keyword evidence="4" id="KW-1185">Reference proteome</keyword>
<evidence type="ECO:0000313" key="3">
    <source>
        <dbReference type="EMBL" id="MEK0085257.1"/>
    </source>
</evidence>
<gene>
    <name evidence="3" type="ORF">U1T56_19060</name>
</gene>
<proteinExistence type="predicted"/>
<dbReference type="RefSeq" id="WP_418161106.1">
    <property type="nucleotide sequence ID" value="NZ_JBBLZC010000024.1"/>
</dbReference>
<feature type="domain" description="Fumarylacetoacetase-like C-terminal" evidence="2">
    <location>
        <begin position="33"/>
        <end position="231"/>
    </location>
</feature>
<evidence type="ECO:0000259" key="2">
    <source>
        <dbReference type="Pfam" id="PF01557"/>
    </source>
</evidence>
<dbReference type="Gene3D" id="3.90.850.10">
    <property type="entry name" value="Fumarylacetoacetase-like, C-terminal domain"/>
    <property type="match status" value="1"/>
</dbReference>
<dbReference type="PANTHER" id="PTHR11820:SF90">
    <property type="entry name" value="FLUTATHIONE S-TRANSFERASE"/>
    <property type="match status" value="1"/>
</dbReference>
<dbReference type="GO" id="GO:0016787">
    <property type="term" value="F:hydrolase activity"/>
    <property type="evidence" value="ECO:0007669"/>
    <property type="project" value="UniProtKB-KW"/>
</dbReference>
<evidence type="ECO:0000313" key="4">
    <source>
        <dbReference type="Proteomes" id="UP001375743"/>
    </source>
</evidence>
<protein>
    <submittedName>
        <fullName evidence="3">Fumarylacetoacetate hydrolase family protein</fullName>
    </submittedName>
</protein>
<dbReference type="EMBL" id="JBBLZC010000024">
    <property type="protein sequence ID" value="MEK0085257.1"/>
    <property type="molecule type" value="Genomic_DNA"/>
</dbReference>
<sequence>MTAGPTSGYVLEPSITGVPVAGGDGRLFPVRRVLCVGRNYAEHAREMGHDAREPPFFFNKAPDAVTTDPVVPYPPLTQNLHHEVELVVAIGREPASAAPDALRAAIFGYAVGIDLTRRDLQAEAKKLARPWFLAKSFRGAAPMGPLVPAERAGHPRSGRIWLEVNGACRQEGDLAQMIWSVEEITAELLRCDRLLPGDLVFTGTPAGVGAVRPGDVLRAGAADLPVLEVRIGPAG</sequence>
<dbReference type="PANTHER" id="PTHR11820">
    <property type="entry name" value="ACYLPYRUVASE"/>
    <property type="match status" value="1"/>
</dbReference>
<name>A0ABU8XVR2_9PROT</name>
<dbReference type="InterPro" id="IPR036663">
    <property type="entry name" value="Fumarylacetoacetase_C_sf"/>
</dbReference>